<evidence type="ECO:0000256" key="2">
    <source>
        <dbReference type="SAM" id="Phobius"/>
    </source>
</evidence>
<keyword evidence="2" id="KW-0472">Membrane</keyword>
<keyword evidence="2" id="KW-0812">Transmembrane</keyword>
<name>A0A3N2PZG0_SODAK</name>
<evidence type="ECO:0000313" key="4">
    <source>
        <dbReference type="EMBL" id="ROT39909.1"/>
    </source>
</evidence>
<evidence type="ECO:0000256" key="1">
    <source>
        <dbReference type="SAM" id="MobiDB-lite"/>
    </source>
</evidence>
<dbReference type="RefSeq" id="XP_028467715.1">
    <property type="nucleotide sequence ID" value="XM_028613453.1"/>
</dbReference>
<feature type="chain" id="PRO_5018133950" evidence="3">
    <location>
        <begin position="23"/>
        <end position="397"/>
    </location>
</feature>
<feature type="compositionally biased region" description="Low complexity" evidence="1">
    <location>
        <begin position="28"/>
        <end position="44"/>
    </location>
</feature>
<feature type="transmembrane region" description="Helical" evidence="2">
    <location>
        <begin position="278"/>
        <end position="299"/>
    </location>
</feature>
<sequence length="397" mass="43535">MLSLSLLIQLSLLAPLVPLAAAITRTADAPTPAPTADATAADLTPHVRNPPLDPTAPWVSVNKKGTPTTVTPVPTTVSGTPTILSGAPNVLTGTVFAYADFREGKVVTSTGDPPLATARNKNGRGAYPPCSNHDGQFAPFCLPAAGSEIHPGKTYYVTWDWTLPILKSNVTEKFKIKILGHSLNTTTEEVIHEVLNPELKYLSPVKHGFFPWQVSGKIIPKGQDNITVRLTMQRFLDDEVFEDDDIGADITGPTILVRREKKLPPKTSSGKFPDGKELYIALPSVFGFIILSVFGGLVWNRRLRRIGLGNVMSTSRHGQGDRTSRAKKLLRRMTKGKPKREAAIREEAVRLMAMDRNSMALEDSDSDSDSDDEWVDPQYSRATSTKVESRWLERKQS</sequence>
<reference evidence="4 5" key="1">
    <citation type="journal article" date="2018" name="Mol. Ecol.">
        <title>The obligate alkalophilic soda-lake fungus Sodiomyces alkalinus has shifted to a protein diet.</title>
        <authorList>
            <person name="Grum-Grzhimaylo A.A."/>
            <person name="Falkoski D.L."/>
            <person name="van den Heuvel J."/>
            <person name="Valero-Jimenez C.A."/>
            <person name="Min B."/>
            <person name="Choi I.G."/>
            <person name="Lipzen A."/>
            <person name="Daum C.G."/>
            <person name="Aanen D.K."/>
            <person name="Tsang A."/>
            <person name="Henrissat B."/>
            <person name="Bilanenko E.N."/>
            <person name="de Vries R.P."/>
            <person name="van Kan J.A.L."/>
            <person name="Grigoriev I.V."/>
            <person name="Debets A.J.M."/>
        </authorList>
    </citation>
    <scope>NUCLEOTIDE SEQUENCE [LARGE SCALE GENOMIC DNA]</scope>
    <source>
        <strain evidence="4 5">F11</strain>
    </source>
</reference>
<keyword evidence="5" id="KW-1185">Reference proteome</keyword>
<protein>
    <submittedName>
        <fullName evidence="4">Uncharacterized protein</fullName>
    </submittedName>
</protein>
<dbReference type="Proteomes" id="UP000272025">
    <property type="component" value="Unassembled WGS sequence"/>
</dbReference>
<feature type="compositionally biased region" description="Basic and acidic residues" evidence="1">
    <location>
        <begin position="387"/>
        <end position="397"/>
    </location>
</feature>
<dbReference type="EMBL" id="ML119053">
    <property type="protein sequence ID" value="ROT39909.1"/>
    <property type="molecule type" value="Genomic_DNA"/>
</dbReference>
<feature type="compositionally biased region" description="Acidic residues" evidence="1">
    <location>
        <begin position="362"/>
        <end position="375"/>
    </location>
</feature>
<organism evidence="4 5">
    <name type="scientific">Sodiomyces alkalinus (strain CBS 110278 / VKM F-3762 / F11)</name>
    <name type="common">Alkaliphilic filamentous fungus</name>
    <dbReference type="NCBI Taxonomy" id="1314773"/>
    <lineage>
        <taxon>Eukaryota</taxon>
        <taxon>Fungi</taxon>
        <taxon>Dikarya</taxon>
        <taxon>Ascomycota</taxon>
        <taxon>Pezizomycotina</taxon>
        <taxon>Sordariomycetes</taxon>
        <taxon>Hypocreomycetidae</taxon>
        <taxon>Glomerellales</taxon>
        <taxon>Plectosphaerellaceae</taxon>
        <taxon>Sodiomyces</taxon>
    </lineage>
</organism>
<dbReference type="InterPro" id="IPR028000">
    <property type="entry name" value="Pma1"/>
</dbReference>
<dbReference type="GeneID" id="39581931"/>
<dbReference type="AlphaFoldDB" id="A0A3N2PZG0"/>
<proteinExistence type="predicted"/>
<feature type="signal peptide" evidence="3">
    <location>
        <begin position="1"/>
        <end position="22"/>
    </location>
</feature>
<keyword evidence="2" id="KW-1133">Transmembrane helix</keyword>
<accession>A0A3N2PZG0</accession>
<dbReference type="Pfam" id="PF14610">
    <property type="entry name" value="Psg1"/>
    <property type="match status" value="1"/>
</dbReference>
<dbReference type="OrthoDB" id="4084551at2759"/>
<gene>
    <name evidence="4" type="ORF">SODALDRAFT_350008</name>
</gene>
<evidence type="ECO:0000256" key="3">
    <source>
        <dbReference type="SAM" id="SignalP"/>
    </source>
</evidence>
<evidence type="ECO:0000313" key="5">
    <source>
        <dbReference type="Proteomes" id="UP000272025"/>
    </source>
</evidence>
<feature type="compositionally biased region" description="Low complexity" evidence="1">
    <location>
        <begin position="65"/>
        <end position="74"/>
    </location>
</feature>
<keyword evidence="3" id="KW-0732">Signal</keyword>
<feature type="region of interest" description="Disordered" evidence="1">
    <location>
        <begin position="28"/>
        <end position="74"/>
    </location>
</feature>
<feature type="region of interest" description="Disordered" evidence="1">
    <location>
        <begin position="355"/>
        <end position="397"/>
    </location>
</feature>